<dbReference type="EMBL" id="DS231705">
    <property type="protein sequence ID" value="KNB06925.1"/>
    <property type="molecule type" value="Genomic_DNA"/>
</dbReference>
<dbReference type="KEGG" id="fox:FOXG_19788"/>
<name>A0A0J9V6W6_FUSO4</name>
<evidence type="ECO:0000313" key="2">
    <source>
        <dbReference type="Proteomes" id="UP000009097"/>
    </source>
</evidence>
<gene>
    <name evidence="1" type="ORF">FOXG_19788</name>
</gene>
<organism evidence="1 2">
    <name type="scientific">Fusarium oxysporum f. sp. lycopersici (strain 4287 / CBS 123668 / FGSC 9935 / NRRL 34936)</name>
    <name type="common">Fusarium vascular wilt of tomato</name>
    <dbReference type="NCBI Taxonomy" id="426428"/>
    <lineage>
        <taxon>Eukaryota</taxon>
        <taxon>Fungi</taxon>
        <taxon>Dikarya</taxon>
        <taxon>Ascomycota</taxon>
        <taxon>Pezizomycotina</taxon>
        <taxon>Sordariomycetes</taxon>
        <taxon>Hypocreomycetidae</taxon>
        <taxon>Hypocreales</taxon>
        <taxon>Nectriaceae</taxon>
        <taxon>Fusarium</taxon>
        <taxon>Fusarium oxysporum species complex</taxon>
    </lineage>
</organism>
<reference evidence="1" key="1">
    <citation type="submission" date="2007-04" db="EMBL/GenBank/DDBJ databases">
        <authorList>
            <consortium name="The Broad Institute Genome Sequencing Platform"/>
            <person name="Birren B."/>
            <person name="Lander E."/>
            <person name="Galagan J."/>
            <person name="Nusbaum C."/>
            <person name="Devon K."/>
            <person name="Ma L.-J."/>
            <person name="Jaffe D."/>
            <person name="Butler J."/>
            <person name="Alvarez P."/>
            <person name="Gnerre S."/>
            <person name="Grabherr M."/>
            <person name="Kleber M."/>
            <person name="Mauceli E."/>
            <person name="Brockman W."/>
            <person name="MacCallum I.A."/>
            <person name="Young S."/>
            <person name="LaButti K."/>
            <person name="DeCaprio D."/>
            <person name="Crawford M."/>
            <person name="Koehrsen M."/>
            <person name="Engels R."/>
            <person name="Montgomery P."/>
            <person name="Pearson M."/>
            <person name="Howarth C."/>
            <person name="Larson L."/>
            <person name="White J."/>
            <person name="O'Leary S."/>
            <person name="Kodira C."/>
            <person name="Zeng Q."/>
            <person name="Yandava C."/>
            <person name="Alvarado L."/>
            <person name="Kistler C."/>
            <person name="Shim W.-B."/>
            <person name="Kang S."/>
            <person name="Woloshuk C."/>
        </authorList>
    </citation>
    <scope>NUCLEOTIDE SEQUENCE</scope>
    <source>
        <strain evidence="1">4287</strain>
    </source>
</reference>
<evidence type="ECO:0000313" key="1">
    <source>
        <dbReference type="EMBL" id="KNB06925.1"/>
    </source>
</evidence>
<protein>
    <submittedName>
        <fullName evidence="1">Uncharacterized protein</fullName>
    </submittedName>
</protein>
<accession>A0A0J9V6W6</accession>
<dbReference type="RefSeq" id="XP_018244970.1">
    <property type="nucleotide sequence ID" value="XM_018400057.1"/>
</dbReference>
<dbReference type="VEuPathDB" id="FungiDB:FOXG_19788"/>
<sequence length="44" mass="4536">MTPEAEALPSANQPELGVVVASTSPVIAAVQDLLSQLISIHIQP</sequence>
<proteinExistence type="predicted"/>
<dbReference type="AlphaFoldDB" id="A0A0J9V6W6"/>
<dbReference type="Proteomes" id="UP000009097">
    <property type="component" value="Unassembled WGS sequence"/>
</dbReference>
<reference evidence="1" key="2">
    <citation type="journal article" date="2010" name="Nature">
        <title>Comparative genomics reveals mobile pathogenicity chromosomes in Fusarium.</title>
        <authorList>
            <person name="Ma L.J."/>
            <person name="van der Does H.C."/>
            <person name="Borkovich K.A."/>
            <person name="Coleman J.J."/>
            <person name="Daboussi M.J."/>
            <person name="Di Pietro A."/>
            <person name="Dufresne M."/>
            <person name="Freitag M."/>
            <person name="Grabherr M."/>
            <person name="Henrissat B."/>
            <person name="Houterman P.M."/>
            <person name="Kang S."/>
            <person name="Shim W.B."/>
            <person name="Woloshuk C."/>
            <person name="Xie X."/>
            <person name="Xu J.R."/>
            <person name="Antoniw J."/>
            <person name="Baker S.E."/>
            <person name="Bluhm B.H."/>
            <person name="Breakspear A."/>
            <person name="Brown D.W."/>
            <person name="Butchko R.A."/>
            <person name="Chapman S."/>
            <person name="Coulson R."/>
            <person name="Coutinho P.M."/>
            <person name="Danchin E.G."/>
            <person name="Diener A."/>
            <person name="Gale L.R."/>
            <person name="Gardiner D.M."/>
            <person name="Goff S."/>
            <person name="Hammond-Kosack K.E."/>
            <person name="Hilburn K."/>
            <person name="Hua-Van A."/>
            <person name="Jonkers W."/>
            <person name="Kazan K."/>
            <person name="Kodira C.D."/>
            <person name="Koehrsen M."/>
            <person name="Kumar L."/>
            <person name="Lee Y.H."/>
            <person name="Li L."/>
            <person name="Manners J.M."/>
            <person name="Miranda-Saavedra D."/>
            <person name="Mukherjee M."/>
            <person name="Park G."/>
            <person name="Park J."/>
            <person name="Park S.Y."/>
            <person name="Proctor R.H."/>
            <person name="Regev A."/>
            <person name="Ruiz-Roldan M.C."/>
            <person name="Sain D."/>
            <person name="Sakthikumar S."/>
            <person name="Sykes S."/>
            <person name="Schwartz D.C."/>
            <person name="Turgeon B.G."/>
            <person name="Wapinski I."/>
            <person name="Yoder O."/>
            <person name="Young S."/>
            <person name="Zeng Q."/>
            <person name="Zhou S."/>
            <person name="Galagan J."/>
            <person name="Cuomo C.A."/>
            <person name="Kistler H.C."/>
            <person name="Rep M."/>
        </authorList>
    </citation>
    <scope>NUCLEOTIDE SEQUENCE [LARGE SCALE GENOMIC DNA]</scope>
    <source>
        <strain evidence="1">4287</strain>
    </source>
</reference>
<dbReference type="GeneID" id="28960494"/>